<keyword evidence="4" id="KW-1185">Reference proteome</keyword>
<dbReference type="Gene3D" id="2.120.10.80">
    <property type="entry name" value="Kelch-type beta propeller"/>
    <property type="match status" value="3"/>
</dbReference>
<comment type="caution">
    <text evidence="3">The sequence shown here is derived from an EMBL/GenBank/DDBJ whole genome shotgun (WGS) entry which is preliminary data.</text>
</comment>
<name>A0A812V0D0_9DINO</name>
<keyword evidence="1" id="KW-0880">Kelch repeat</keyword>
<proteinExistence type="predicted"/>
<dbReference type="OrthoDB" id="45365at2759"/>
<evidence type="ECO:0000313" key="4">
    <source>
        <dbReference type="Proteomes" id="UP000604046"/>
    </source>
</evidence>
<evidence type="ECO:0000313" key="3">
    <source>
        <dbReference type="EMBL" id="CAE7606850.1"/>
    </source>
</evidence>
<dbReference type="SUPFAM" id="SSF117281">
    <property type="entry name" value="Kelch motif"/>
    <property type="match status" value="1"/>
</dbReference>
<sequence>MEPWWEELTSAAQPPARYEHRAVEVNGTMVIFGGNSGSETRASNDVWQLNLQSGTLQTWEDLATSGPQPPARSGHSAVMVASNLLVFGGAQYVSGNWARFSDVWKLAINHNGGSHSWSQLSASSPRPAARAGHTAVSLSDNTMVIFGGYDGSSYVSDVWRFQVDDGSAGFWESLATNAGPQARSGHSAVKLLDSSMLIFGGGGSGSVLSDLWSLSLSQSGLHIWQELTASGPWPSPRRDHAVTIMGDGSMLLFGGYNHFNAAGARYLDDAWRLSVSGGSPFWTELLISSVGPGPRGYAWAVSAGDGTMVLFGGWDSSNRFSDTWRLHGSLPSTSTATITLTTATTTMCCAQAEFWNGTGCEACIPGHNSLVCSSFCAPTLALVVSTMGAPSLEVTMDGFGRVSLFLTMSSLPENIYEATVRFAIDVAENSSLLSWTPGACDGEWERNSNHFRLLTTYSDLDGPCKLDETMNESTLVRSGVLGAFMLALSSGGGGGSGCCTVEHPPTT</sequence>
<protein>
    <submittedName>
        <fullName evidence="3">GPA3 protein</fullName>
    </submittedName>
</protein>
<keyword evidence="2" id="KW-0677">Repeat</keyword>
<evidence type="ECO:0000256" key="1">
    <source>
        <dbReference type="ARBA" id="ARBA00022441"/>
    </source>
</evidence>
<dbReference type="PANTHER" id="PTHR46093">
    <property type="entry name" value="ACYL-COA-BINDING DOMAIN-CONTAINING PROTEIN 5"/>
    <property type="match status" value="1"/>
</dbReference>
<dbReference type="PANTHER" id="PTHR46093:SF18">
    <property type="entry name" value="FIBRONECTIN TYPE-III DOMAIN-CONTAINING PROTEIN"/>
    <property type="match status" value="1"/>
</dbReference>
<dbReference type="EMBL" id="CAJNDS010002812">
    <property type="protein sequence ID" value="CAE7606850.1"/>
    <property type="molecule type" value="Genomic_DNA"/>
</dbReference>
<gene>
    <name evidence="3" type="primary">GPA3</name>
    <name evidence="3" type="ORF">SNAT2548_LOCUS34510</name>
</gene>
<evidence type="ECO:0000256" key="2">
    <source>
        <dbReference type="ARBA" id="ARBA00022737"/>
    </source>
</evidence>
<dbReference type="Pfam" id="PF24681">
    <property type="entry name" value="Kelch_KLHDC2_KLHL20_DRC7"/>
    <property type="match status" value="2"/>
</dbReference>
<dbReference type="AlphaFoldDB" id="A0A812V0D0"/>
<dbReference type="Proteomes" id="UP000604046">
    <property type="component" value="Unassembled WGS sequence"/>
</dbReference>
<reference evidence="3" key="1">
    <citation type="submission" date="2021-02" db="EMBL/GenBank/DDBJ databases">
        <authorList>
            <person name="Dougan E. K."/>
            <person name="Rhodes N."/>
            <person name="Thang M."/>
            <person name="Chan C."/>
        </authorList>
    </citation>
    <scope>NUCLEOTIDE SEQUENCE</scope>
</reference>
<organism evidence="3 4">
    <name type="scientific">Symbiodinium natans</name>
    <dbReference type="NCBI Taxonomy" id="878477"/>
    <lineage>
        <taxon>Eukaryota</taxon>
        <taxon>Sar</taxon>
        <taxon>Alveolata</taxon>
        <taxon>Dinophyceae</taxon>
        <taxon>Suessiales</taxon>
        <taxon>Symbiodiniaceae</taxon>
        <taxon>Symbiodinium</taxon>
    </lineage>
</organism>
<accession>A0A812V0D0</accession>
<dbReference type="InterPro" id="IPR015915">
    <property type="entry name" value="Kelch-typ_b-propeller"/>
</dbReference>